<organism evidence="1 2">
    <name type="scientific">Vitis vinifera</name>
    <name type="common">Grape</name>
    <dbReference type="NCBI Taxonomy" id="29760"/>
    <lineage>
        <taxon>Eukaryota</taxon>
        <taxon>Viridiplantae</taxon>
        <taxon>Streptophyta</taxon>
        <taxon>Embryophyta</taxon>
        <taxon>Tracheophyta</taxon>
        <taxon>Spermatophyta</taxon>
        <taxon>Magnoliopsida</taxon>
        <taxon>eudicotyledons</taxon>
        <taxon>Gunneridae</taxon>
        <taxon>Pentapetalae</taxon>
        <taxon>rosids</taxon>
        <taxon>Vitales</taxon>
        <taxon>Vitaceae</taxon>
        <taxon>Viteae</taxon>
        <taxon>Vitis</taxon>
    </lineage>
</organism>
<dbReference type="HOGENOM" id="CLU_3378035_0_0_1"/>
<evidence type="ECO:0000313" key="1">
    <source>
        <dbReference type="EMBL" id="CCB62139.1"/>
    </source>
</evidence>
<dbReference type="InParanoid" id="F6I5C1"/>
<reference evidence="2" key="1">
    <citation type="journal article" date="2007" name="Nature">
        <title>The grapevine genome sequence suggests ancestral hexaploidization in major angiosperm phyla.</title>
        <authorList>
            <consortium name="The French-Italian Public Consortium for Grapevine Genome Characterization."/>
            <person name="Jaillon O."/>
            <person name="Aury J.-M."/>
            <person name="Noel B."/>
            <person name="Policriti A."/>
            <person name="Clepet C."/>
            <person name="Casagrande A."/>
            <person name="Choisne N."/>
            <person name="Aubourg S."/>
            <person name="Vitulo N."/>
            <person name="Jubin C."/>
            <person name="Vezzi A."/>
            <person name="Legeai F."/>
            <person name="Hugueney P."/>
            <person name="Dasilva C."/>
            <person name="Horner D."/>
            <person name="Mica E."/>
            <person name="Jublot D."/>
            <person name="Poulain J."/>
            <person name="Bruyere C."/>
            <person name="Billault A."/>
            <person name="Segurens B."/>
            <person name="Gouyvenoux M."/>
            <person name="Ugarte E."/>
            <person name="Cattonaro F."/>
            <person name="Anthouard V."/>
            <person name="Vico V."/>
            <person name="Del Fabbro C."/>
            <person name="Alaux M."/>
            <person name="Di Gaspero G."/>
            <person name="Dumas V."/>
            <person name="Felice N."/>
            <person name="Paillard S."/>
            <person name="Juman I."/>
            <person name="Moroldo M."/>
            <person name="Scalabrin S."/>
            <person name="Canaguier A."/>
            <person name="Le Clainche I."/>
            <person name="Malacrida G."/>
            <person name="Durand E."/>
            <person name="Pesole G."/>
            <person name="Laucou V."/>
            <person name="Chatelet P."/>
            <person name="Merdinoglu D."/>
            <person name="Delledonne M."/>
            <person name="Pezzotti M."/>
            <person name="Lecharny A."/>
            <person name="Scarpelli C."/>
            <person name="Artiguenave F."/>
            <person name="Pe M.E."/>
            <person name="Valle G."/>
            <person name="Morgante M."/>
            <person name="Caboche M."/>
            <person name="Adam-Blondon A.-F."/>
            <person name="Weissenbach J."/>
            <person name="Quetier F."/>
            <person name="Wincker P."/>
        </authorList>
    </citation>
    <scope>NUCLEOTIDE SEQUENCE [LARGE SCALE GENOMIC DNA]</scope>
    <source>
        <strain evidence="2">cv. Pinot noir / PN40024</strain>
    </source>
</reference>
<accession>F6I5C1</accession>
<dbReference type="AlphaFoldDB" id="F6I5C1"/>
<sequence length="34" mass="3851">MGALHTHSEHLECKSGISMDEGISMFQRAHWPKV</sequence>
<dbReference type="PaxDb" id="29760-VIT_15s0024g01580.t01"/>
<protein>
    <submittedName>
        <fullName evidence="1">Uncharacterized protein</fullName>
    </submittedName>
</protein>
<evidence type="ECO:0000313" key="2">
    <source>
        <dbReference type="Proteomes" id="UP000009183"/>
    </source>
</evidence>
<gene>
    <name evidence="1" type="ordered locus">VIT_15s0024g01580</name>
</gene>
<dbReference type="Proteomes" id="UP000009183">
    <property type="component" value="Chromosome 15"/>
</dbReference>
<proteinExistence type="predicted"/>
<name>F6I5C1_VITVI</name>
<dbReference type="EMBL" id="FN596748">
    <property type="protein sequence ID" value="CCB62139.1"/>
    <property type="molecule type" value="Genomic_DNA"/>
</dbReference>
<keyword evidence="2" id="KW-1185">Reference proteome</keyword>